<dbReference type="EMBL" id="FWXR01000001">
    <property type="protein sequence ID" value="SMC32633.1"/>
    <property type="molecule type" value="Genomic_DNA"/>
</dbReference>
<evidence type="ECO:0000313" key="1">
    <source>
        <dbReference type="EMBL" id="SMC32633.1"/>
    </source>
</evidence>
<gene>
    <name evidence="1" type="ORF">SAMN06297251_10159</name>
</gene>
<evidence type="ECO:0000313" key="2">
    <source>
        <dbReference type="Proteomes" id="UP000192656"/>
    </source>
</evidence>
<name>A0A1W1Y906_9HYPH</name>
<proteinExistence type="predicted"/>
<accession>A0A1W1Y906</accession>
<dbReference type="RefSeq" id="WP_084407821.1">
    <property type="nucleotide sequence ID" value="NZ_FWXR01000001.1"/>
</dbReference>
<reference evidence="1 2" key="1">
    <citation type="submission" date="2017-04" db="EMBL/GenBank/DDBJ databases">
        <authorList>
            <person name="Afonso C.L."/>
            <person name="Miller P.J."/>
            <person name="Scott M.A."/>
            <person name="Spackman E."/>
            <person name="Goraichik I."/>
            <person name="Dimitrov K.M."/>
            <person name="Suarez D.L."/>
            <person name="Swayne D.E."/>
        </authorList>
    </citation>
    <scope>NUCLEOTIDE SEQUENCE [LARGE SCALE GENOMIC DNA]</scope>
    <source>
        <strain evidence="1 2">CGMCC 1.10972</strain>
    </source>
</reference>
<keyword evidence="2" id="KW-1185">Reference proteome</keyword>
<dbReference type="Proteomes" id="UP000192656">
    <property type="component" value="Unassembled WGS sequence"/>
</dbReference>
<sequence length="217" mass="24699">MREGMKDVVEETRNRVRSLVEAFAERIRMLIAWLTGGEYVPAPMADRAAAEVGRIEREEVAEEEEDDLPVRRMPILPPSLGNRVRMAADAMRQDRRVGTGLLDPADPEEKRILDWLFRNRLDALDMIASTPASMLQMHVTGERRHPTLPAMDEPQRGVPLDVPEWAALLQRWERERGNSDPDPDRIYKQAKSLARDNYSLEDFITQARRASAASDAA</sequence>
<organism evidence="1 2">
    <name type="scientific">Fulvimarina manganoxydans</name>
    <dbReference type="NCBI Taxonomy" id="937218"/>
    <lineage>
        <taxon>Bacteria</taxon>
        <taxon>Pseudomonadati</taxon>
        <taxon>Pseudomonadota</taxon>
        <taxon>Alphaproteobacteria</taxon>
        <taxon>Hyphomicrobiales</taxon>
        <taxon>Aurantimonadaceae</taxon>
        <taxon>Fulvimarina</taxon>
    </lineage>
</organism>
<dbReference type="AlphaFoldDB" id="A0A1W1Y906"/>
<protein>
    <submittedName>
        <fullName evidence="1">Uncharacterized protein</fullName>
    </submittedName>
</protein>